<dbReference type="Proteomes" id="UP000822688">
    <property type="component" value="Chromosome 1"/>
</dbReference>
<protein>
    <recommendedName>
        <fullName evidence="4">Secreted protein</fullName>
    </recommendedName>
</protein>
<feature type="chain" id="PRO_5035839243" description="Secreted protein" evidence="1">
    <location>
        <begin position="23"/>
        <end position="104"/>
    </location>
</feature>
<gene>
    <name evidence="2" type="ORF">KC19_1G308700</name>
</gene>
<dbReference type="EMBL" id="CM026421">
    <property type="protein sequence ID" value="KAG0593171.1"/>
    <property type="molecule type" value="Genomic_DNA"/>
</dbReference>
<reference evidence="2" key="1">
    <citation type="submission" date="2020-06" db="EMBL/GenBank/DDBJ databases">
        <title>WGS assembly of Ceratodon purpureus strain R40.</title>
        <authorList>
            <person name="Carey S.B."/>
            <person name="Jenkins J."/>
            <person name="Shu S."/>
            <person name="Lovell J.T."/>
            <person name="Sreedasyam A."/>
            <person name="Maumus F."/>
            <person name="Tiley G.P."/>
            <person name="Fernandez-Pozo N."/>
            <person name="Barry K."/>
            <person name="Chen C."/>
            <person name="Wang M."/>
            <person name="Lipzen A."/>
            <person name="Daum C."/>
            <person name="Saski C.A."/>
            <person name="Payton A.C."/>
            <person name="Mcbreen J.C."/>
            <person name="Conrad R.E."/>
            <person name="Kollar L.M."/>
            <person name="Olsson S."/>
            <person name="Huttunen S."/>
            <person name="Landis J.B."/>
            <person name="Wickett N.J."/>
            <person name="Johnson M.G."/>
            <person name="Rensing S.A."/>
            <person name="Grimwood J."/>
            <person name="Schmutz J."/>
            <person name="Mcdaniel S.F."/>
        </authorList>
    </citation>
    <scope>NUCLEOTIDE SEQUENCE</scope>
    <source>
        <strain evidence="2">R40</strain>
    </source>
</reference>
<organism evidence="2 3">
    <name type="scientific">Ceratodon purpureus</name>
    <name type="common">Fire moss</name>
    <name type="synonym">Dicranum purpureum</name>
    <dbReference type="NCBI Taxonomy" id="3225"/>
    <lineage>
        <taxon>Eukaryota</taxon>
        <taxon>Viridiplantae</taxon>
        <taxon>Streptophyta</taxon>
        <taxon>Embryophyta</taxon>
        <taxon>Bryophyta</taxon>
        <taxon>Bryophytina</taxon>
        <taxon>Bryopsida</taxon>
        <taxon>Dicranidae</taxon>
        <taxon>Pseudoditrichales</taxon>
        <taxon>Ditrichaceae</taxon>
        <taxon>Ceratodon</taxon>
    </lineage>
</organism>
<evidence type="ECO:0000256" key="1">
    <source>
        <dbReference type="SAM" id="SignalP"/>
    </source>
</evidence>
<name>A0A8T0JER3_CERPU</name>
<keyword evidence="1" id="KW-0732">Signal</keyword>
<evidence type="ECO:0008006" key="4">
    <source>
        <dbReference type="Google" id="ProtNLM"/>
    </source>
</evidence>
<accession>A0A8T0JER3</accession>
<dbReference type="AlphaFoldDB" id="A0A8T0JER3"/>
<evidence type="ECO:0000313" key="3">
    <source>
        <dbReference type="Proteomes" id="UP000822688"/>
    </source>
</evidence>
<comment type="caution">
    <text evidence="2">The sequence shown here is derived from an EMBL/GenBank/DDBJ whole genome shotgun (WGS) entry which is preliminary data.</text>
</comment>
<sequence length="104" mass="11405">MSYALSMGAKILCLWGAKFQLALDCCARGGALPPGSMLRSDPVYRISIIMWQNLRDCSGHMTEYHQIPQKSRVLFGANVTVAAQPAASTTCITIEDIVRESSFH</sequence>
<proteinExistence type="predicted"/>
<evidence type="ECO:0000313" key="2">
    <source>
        <dbReference type="EMBL" id="KAG0593171.1"/>
    </source>
</evidence>
<keyword evidence="3" id="KW-1185">Reference proteome</keyword>
<feature type="signal peptide" evidence="1">
    <location>
        <begin position="1"/>
        <end position="22"/>
    </location>
</feature>